<dbReference type="GO" id="GO:0043531">
    <property type="term" value="F:ADP binding"/>
    <property type="evidence" value="ECO:0007669"/>
    <property type="project" value="InterPro"/>
</dbReference>
<dbReference type="FunFam" id="1.10.10.10:FF:000322">
    <property type="entry name" value="Probable disease resistance protein At1g63360"/>
    <property type="match status" value="1"/>
</dbReference>
<dbReference type="GO" id="GO:0051607">
    <property type="term" value="P:defense response to virus"/>
    <property type="evidence" value="ECO:0007669"/>
    <property type="project" value="UniProtKB-ARBA"/>
</dbReference>
<evidence type="ECO:0000313" key="10">
    <source>
        <dbReference type="EMBL" id="CAI9107967.1"/>
    </source>
</evidence>
<dbReference type="Proteomes" id="UP001161247">
    <property type="component" value="Chromosome 5"/>
</dbReference>
<keyword evidence="2" id="KW-0433">Leucine-rich repeat</keyword>
<dbReference type="GO" id="GO:0098542">
    <property type="term" value="P:defense response to other organism"/>
    <property type="evidence" value="ECO:0007669"/>
    <property type="project" value="TreeGrafter"/>
</dbReference>
<proteinExistence type="inferred from homology"/>
<dbReference type="Gene3D" id="1.10.8.430">
    <property type="entry name" value="Helical domain of apoptotic protease-activating factors"/>
    <property type="match status" value="1"/>
</dbReference>
<dbReference type="InterPro" id="IPR058922">
    <property type="entry name" value="WHD_DRP"/>
</dbReference>
<dbReference type="Pfam" id="PF18052">
    <property type="entry name" value="Rx_N"/>
    <property type="match status" value="1"/>
</dbReference>
<dbReference type="CDD" id="cd14798">
    <property type="entry name" value="RX-CC_like"/>
    <property type="match status" value="1"/>
</dbReference>
<dbReference type="InterPro" id="IPR002182">
    <property type="entry name" value="NB-ARC"/>
</dbReference>
<dbReference type="SUPFAM" id="SSF52540">
    <property type="entry name" value="P-loop containing nucleoside triphosphate hydrolases"/>
    <property type="match status" value="1"/>
</dbReference>
<evidence type="ECO:0000256" key="5">
    <source>
        <dbReference type="ARBA" id="ARBA00022821"/>
    </source>
</evidence>
<dbReference type="SUPFAM" id="SSF52058">
    <property type="entry name" value="L domain-like"/>
    <property type="match status" value="1"/>
</dbReference>
<keyword evidence="11" id="KW-1185">Reference proteome</keyword>
<dbReference type="EMBL" id="OX459122">
    <property type="protein sequence ID" value="CAI9107967.1"/>
    <property type="molecule type" value="Genomic_DNA"/>
</dbReference>
<dbReference type="Gene3D" id="3.80.10.10">
    <property type="entry name" value="Ribonuclease Inhibitor"/>
    <property type="match status" value="1"/>
</dbReference>
<dbReference type="Gene3D" id="1.10.10.10">
    <property type="entry name" value="Winged helix-like DNA-binding domain superfamily/Winged helix DNA-binding domain"/>
    <property type="match status" value="1"/>
</dbReference>
<dbReference type="FunFam" id="3.40.50.300:FF:001091">
    <property type="entry name" value="Probable disease resistance protein At1g61300"/>
    <property type="match status" value="1"/>
</dbReference>
<feature type="domain" description="Disease resistance protein winged helix" evidence="9">
    <location>
        <begin position="426"/>
        <end position="496"/>
    </location>
</feature>
<dbReference type="PRINTS" id="PR00364">
    <property type="entry name" value="DISEASERSIST"/>
</dbReference>
<keyword evidence="6" id="KW-0067">ATP-binding</keyword>
<dbReference type="Gene3D" id="3.40.50.300">
    <property type="entry name" value="P-loop containing nucleotide triphosphate hydrolases"/>
    <property type="match status" value="1"/>
</dbReference>
<comment type="similarity">
    <text evidence="1">Belongs to the disease resistance NB-LRR family.</text>
</comment>
<evidence type="ECO:0000256" key="4">
    <source>
        <dbReference type="ARBA" id="ARBA00022741"/>
    </source>
</evidence>
<dbReference type="InterPro" id="IPR027417">
    <property type="entry name" value="P-loop_NTPase"/>
</dbReference>
<reference evidence="10" key="1">
    <citation type="submission" date="2023-03" db="EMBL/GenBank/DDBJ databases">
        <authorList>
            <person name="Julca I."/>
        </authorList>
    </citation>
    <scope>NUCLEOTIDE SEQUENCE</scope>
</reference>
<protein>
    <submittedName>
        <fullName evidence="10">OLC1v1007464C1</fullName>
    </submittedName>
</protein>
<dbReference type="InterPro" id="IPR032675">
    <property type="entry name" value="LRR_dom_sf"/>
</dbReference>
<dbReference type="InterPro" id="IPR044974">
    <property type="entry name" value="Disease_R_plants"/>
</dbReference>
<dbReference type="AlphaFoldDB" id="A0AAV1DMP1"/>
<organism evidence="10 11">
    <name type="scientific">Oldenlandia corymbosa var. corymbosa</name>
    <dbReference type="NCBI Taxonomy" id="529605"/>
    <lineage>
        <taxon>Eukaryota</taxon>
        <taxon>Viridiplantae</taxon>
        <taxon>Streptophyta</taxon>
        <taxon>Embryophyta</taxon>
        <taxon>Tracheophyta</taxon>
        <taxon>Spermatophyta</taxon>
        <taxon>Magnoliopsida</taxon>
        <taxon>eudicotyledons</taxon>
        <taxon>Gunneridae</taxon>
        <taxon>Pentapetalae</taxon>
        <taxon>asterids</taxon>
        <taxon>lamiids</taxon>
        <taxon>Gentianales</taxon>
        <taxon>Rubiaceae</taxon>
        <taxon>Rubioideae</taxon>
        <taxon>Spermacoceae</taxon>
        <taxon>Hedyotis-Oldenlandia complex</taxon>
        <taxon>Oldenlandia</taxon>
    </lineage>
</organism>
<keyword evidence="4" id="KW-0547">Nucleotide-binding</keyword>
<dbReference type="Gene3D" id="1.20.5.4130">
    <property type="match status" value="1"/>
</dbReference>
<dbReference type="PANTHER" id="PTHR23155:SF1193">
    <property type="entry name" value="DISEASE RESISTANCE PROTEIN RPP13-RELATED"/>
    <property type="match status" value="1"/>
</dbReference>
<keyword evidence="5" id="KW-0611">Plant defense</keyword>
<evidence type="ECO:0000313" key="11">
    <source>
        <dbReference type="Proteomes" id="UP001161247"/>
    </source>
</evidence>
<feature type="domain" description="Disease resistance N-terminal" evidence="8">
    <location>
        <begin position="7"/>
        <end position="91"/>
    </location>
</feature>
<dbReference type="InterPro" id="IPR038005">
    <property type="entry name" value="RX-like_CC"/>
</dbReference>
<dbReference type="Pfam" id="PF23559">
    <property type="entry name" value="WHD_DRP"/>
    <property type="match status" value="1"/>
</dbReference>
<dbReference type="GO" id="GO:0005524">
    <property type="term" value="F:ATP binding"/>
    <property type="evidence" value="ECO:0007669"/>
    <property type="project" value="UniProtKB-KW"/>
</dbReference>
<gene>
    <name evidence="10" type="ORF">OLC1_LOCUS16153</name>
</gene>
<evidence type="ECO:0000256" key="3">
    <source>
        <dbReference type="ARBA" id="ARBA00022737"/>
    </source>
</evidence>
<dbReference type="Pfam" id="PF00931">
    <property type="entry name" value="NB-ARC"/>
    <property type="match status" value="1"/>
</dbReference>
<sequence length="900" mass="101453">MAVPDAAVSFLLENVTQLLVYNVNLIGNVKENVEDLRKSLKLLQGSMNDLIKLDTQSKAVKETVQSIKELIWRAEDAIDSYRVQAAIQKKRPVVEKLFFGIAHYPAVLRELAKGVEDIGKEIDKINQFTLPNVCNQLQIAAMVNLSKPPAEAAPKEGPIVEEEHVIGFDGAAQTVEDMLIKGPEHLEVISIVGMLGLGKTTLAKMVYKDSDVDYAFMARAFVYLSKDYDKREVLLKILADVTKSAPSEEVTRMNLEQLESHLKQLLDGRTYLVVLDDVWEQQHWDSLLNVFPKNNRRCRVLITTRNVDVAKYANPSLNSLYKLDFLSDENCQELLRWRVFRQNDCPSELVNYEKIIVAKCAGLPLAVVVIAGILLNHSTVIDWWRHVADSVKDYIARDAAKTAEVIHLMYHHLPNYLKTCFLYLGVFREDFEIQVWKLVRMWISEGFIQNQDKFNLEVMAEQYLEELVHRNLVMVGKRRANGKIKTCRMHDTLREFCKKQAAEENLFGEIKADNLSSSPSSENQAVGDYRRLCINNVSLSTYLAGAPSGKSVRSLLACPKDETTMDAKLVSNITKAFNLLRILETEAVVIIPRLPADFCSLVLLQYVAISLVDGFIPPVFSNLLNLQTLIVNTKSNALEIKANIWDLPQFRHLHTNASTSISTKNQTKGKEAAQPNKNVQTLCSISPGMCTKEVFKKTPNLKKLGVRGSITSLLEVNDDSNLFAHLYKLESLENLKLLNGDTESKVYRLPPKDKFPPQLTQLTLLNTLLNWRAISLLGELENLEVLKLKENACEGEIWNLGQEVFARLKHLHIGRTDLMVWTASADNFPNLKSLELDGCSILRGIPNELADITSLQSVALNCTNNQVAASARRLQLLKVERAKKAKIFGNFKVSVYPPDF</sequence>
<feature type="domain" description="NB-ARC" evidence="7">
    <location>
        <begin position="173"/>
        <end position="344"/>
    </location>
</feature>
<accession>A0AAV1DMP1</accession>
<keyword evidence="3" id="KW-0677">Repeat</keyword>
<dbReference type="InterPro" id="IPR042197">
    <property type="entry name" value="Apaf_helical"/>
</dbReference>
<evidence type="ECO:0000256" key="1">
    <source>
        <dbReference type="ARBA" id="ARBA00008894"/>
    </source>
</evidence>
<name>A0AAV1DMP1_OLDCO</name>
<evidence type="ECO:0000256" key="6">
    <source>
        <dbReference type="ARBA" id="ARBA00022840"/>
    </source>
</evidence>
<evidence type="ECO:0000256" key="2">
    <source>
        <dbReference type="ARBA" id="ARBA00022614"/>
    </source>
</evidence>
<dbReference type="InterPro" id="IPR041118">
    <property type="entry name" value="Rx_N"/>
</dbReference>
<evidence type="ECO:0000259" key="8">
    <source>
        <dbReference type="Pfam" id="PF18052"/>
    </source>
</evidence>
<dbReference type="InterPro" id="IPR036388">
    <property type="entry name" value="WH-like_DNA-bd_sf"/>
</dbReference>
<evidence type="ECO:0000259" key="9">
    <source>
        <dbReference type="Pfam" id="PF23559"/>
    </source>
</evidence>
<evidence type="ECO:0000259" key="7">
    <source>
        <dbReference type="Pfam" id="PF00931"/>
    </source>
</evidence>
<dbReference type="PANTHER" id="PTHR23155">
    <property type="entry name" value="DISEASE RESISTANCE PROTEIN RP"/>
    <property type="match status" value="1"/>
</dbReference>